<accession>A0AAF0ED36</accession>
<keyword evidence="3" id="KW-1185">Reference proteome</keyword>
<gene>
    <name evidence="2" type="ORF">MCAP1_002843</name>
</gene>
<sequence>MTPQQLTPAQFLQNIHASMGALQRQWAMVNAQPDGPNKTAAQQYITASGAPGETRTIDLQRLFIKVMTLGGSEQVFSIPNGWSLVAQQLELAVGSPNEPPISGAIMKPSEVPANTATPSNPFANMDPAQVQFAVGKHFSQLQTLVTSGQMAPQVAMARYSAIQQALQAYHADRANKESGMSTPSTWGNTTPTTAVPRNGVMGTNAPLPPIMQPASVTQPTMPSTAPQPITQSASVMAPTTMVPPNSTTSGPSHMASDTSMPMMNANNAPMSVSVSAQSNRAPSMDASSPGAATLARSSASPAPRQPVFAGGISPSPAPSMSLPSAPAPPVVPAPVQSAGPMTAPSPGPVLATSPTPAPVTTVPGAATGITPSIQASATGVGASGMAKEGAPAGPGSDMSSTAASTGQQPSKFKIEYVPTNLEMHTHGGRDLDRIDRELVPRMAARTRPRGVHELGRVDVYGLIMSLQSGLAHEVSYALNTLLILSSGLDAPAQFRFLMAPCENLLDVLLDMLLNEMGSDDKTVIAKDTLLSKNMITYCEALELALQDEAALRLWRRQTGSSVAEQAANRRVAIVQVIFTILRNVSVMPENSSFLATHVRFVQSLAWVAHAIQADQRWGGASDLLQYFSLNELLHLRKDLVTILLGVSGESLDLSVHTPATVASLVDLVRFFVLDAAEFEHREGAPPALMERLPNQAPQSQVLLYQVPHHAQLALQAFSCFALPDANRETLAREMPADVLLQLTECLLGLLPVQMSDFRRLASSTRLEYAEAVVMCLYNVVYLAPPAVKTTIRETPGAVGILFRAVKQLLQNSQDYARNPYGLLCRRLTEIMRLLSDSKDQFGEPPLLGMYWPAEEAAERSERTGTSSALLAGQDDAVIEMLTRTTNVDPNMANELLSLVSAR</sequence>
<dbReference type="EMBL" id="CP119913">
    <property type="protein sequence ID" value="WFD20596.1"/>
    <property type="molecule type" value="Genomic_DNA"/>
</dbReference>
<dbReference type="SUPFAM" id="SSF46774">
    <property type="entry name" value="ARID-like"/>
    <property type="match status" value="1"/>
</dbReference>
<evidence type="ECO:0008006" key="4">
    <source>
        <dbReference type="Google" id="ProtNLM"/>
    </source>
</evidence>
<dbReference type="Proteomes" id="UP001220961">
    <property type="component" value="Chromosome 6"/>
</dbReference>
<reference evidence="2" key="1">
    <citation type="submission" date="2023-03" db="EMBL/GenBank/DDBJ databases">
        <title>Mating type loci evolution in Malassezia.</title>
        <authorList>
            <person name="Coelho M.A."/>
        </authorList>
    </citation>
    <scope>NUCLEOTIDE SEQUENCE</scope>
    <source>
        <strain evidence="2">CBS 10434</strain>
    </source>
</reference>
<feature type="compositionally biased region" description="Low complexity" evidence="1">
    <location>
        <begin position="260"/>
        <end position="270"/>
    </location>
</feature>
<dbReference type="AlphaFoldDB" id="A0AAF0ED36"/>
<evidence type="ECO:0000313" key="2">
    <source>
        <dbReference type="EMBL" id="WFD20596.1"/>
    </source>
</evidence>
<feature type="region of interest" description="Disordered" evidence="1">
    <location>
        <begin position="383"/>
        <end position="408"/>
    </location>
</feature>
<dbReference type="InterPro" id="IPR036431">
    <property type="entry name" value="ARID_dom_sf"/>
</dbReference>
<evidence type="ECO:0000313" key="3">
    <source>
        <dbReference type="Proteomes" id="UP001220961"/>
    </source>
</evidence>
<organism evidence="2 3">
    <name type="scientific">Malassezia caprae</name>
    <dbReference type="NCBI Taxonomy" id="1381934"/>
    <lineage>
        <taxon>Eukaryota</taxon>
        <taxon>Fungi</taxon>
        <taxon>Dikarya</taxon>
        <taxon>Basidiomycota</taxon>
        <taxon>Ustilaginomycotina</taxon>
        <taxon>Malasseziomycetes</taxon>
        <taxon>Malasseziales</taxon>
        <taxon>Malasseziaceae</taxon>
        <taxon>Malassezia</taxon>
    </lineage>
</organism>
<name>A0AAF0ED36_9BASI</name>
<feature type="compositionally biased region" description="Polar residues" evidence="1">
    <location>
        <begin position="397"/>
        <end position="408"/>
    </location>
</feature>
<feature type="region of interest" description="Disordered" evidence="1">
    <location>
        <begin position="238"/>
        <end position="349"/>
    </location>
</feature>
<dbReference type="GO" id="GO:0003677">
    <property type="term" value="F:DNA binding"/>
    <property type="evidence" value="ECO:0007669"/>
    <property type="project" value="InterPro"/>
</dbReference>
<feature type="compositionally biased region" description="Polar residues" evidence="1">
    <location>
        <begin position="242"/>
        <end position="259"/>
    </location>
</feature>
<feature type="compositionally biased region" description="Low complexity" evidence="1">
    <location>
        <begin position="181"/>
        <end position="193"/>
    </location>
</feature>
<feature type="region of interest" description="Disordered" evidence="1">
    <location>
        <begin position="176"/>
        <end position="196"/>
    </location>
</feature>
<evidence type="ECO:0000256" key="1">
    <source>
        <dbReference type="SAM" id="MobiDB-lite"/>
    </source>
</evidence>
<proteinExistence type="predicted"/>
<protein>
    <recommendedName>
        <fullName evidence="4">ARID domain-containing protein</fullName>
    </recommendedName>
</protein>
<feature type="compositionally biased region" description="Polar residues" evidence="1">
    <location>
        <begin position="272"/>
        <end position="281"/>
    </location>
</feature>